<sequence>MLDKRATKIWNLTVVLFIALFIMLCSPDVAYGQTSEQNWVDKQFNSMDLSQIEDYWQKITQEYDGFLPESQKVDFKSLITSDKQGVLHDWMIGLIKYLFHELLVNGKLLGTLLLLSVFSMILQTLQSAFDHQSVSKVAYGVVYLVLLILLLNSFKVAITYASDAIENMSHFLLALMPMLLGLTAATGGVTSVAFFHPLVILLINTNGWLIAKFVLPLLFLSALVSIVSTLTEQYKLTKLASLLKNIAIGTLAVFFAVFLGVMSVQGAATSITDGVLMKSAKFFTGNFIPVIGRMFTEATDTVIGASVLLKNTIGIAGLILLVCLIAFPALKILSLVLIYNIAAALIQPLGGGPIIESLSIMAKSMIYVLASLVIVSLMFFLALTIIIASGNLSLMVR</sequence>
<evidence type="ECO:0000313" key="2">
    <source>
        <dbReference type="EMBL" id="MTT32680.1"/>
    </source>
</evidence>
<dbReference type="OrthoDB" id="2373222at2"/>
<accession>A0A6N8CSK4</accession>
<dbReference type="RefSeq" id="WP_155220188.1">
    <property type="nucleotide sequence ID" value="NZ_WNHB01000019.1"/>
</dbReference>
<feature type="transmembrane region" description="Helical" evidence="1">
    <location>
        <begin position="170"/>
        <end position="195"/>
    </location>
</feature>
<feature type="transmembrane region" description="Helical" evidence="1">
    <location>
        <begin position="246"/>
        <end position="268"/>
    </location>
</feature>
<keyword evidence="1" id="KW-0812">Transmembrane</keyword>
<proteinExistence type="predicted"/>
<comment type="caution">
    <text evidence="2">The sequence shown here is derived from an EMBL/GenBank/DDBJ whole genome shotgun (WGS) entry which is preliminary data.</text>
</comment>
<name>A0A6N8CSK4_9BACI</name>
<organism evidence="2 3">
    <name type="scientific">Terrilactibacillus tamarindi</name>
    <dbReference type="NCBI Taxonomy" id="2599694"/>
    <lineage>
        <taxon>Bacteria</taxon>
        <taxon>Bacillati</taxon>
        <taxon>Bacillota</taxon>
        <taxon>Bacilli</taxon>
        <taxon>Bacillales</taxon>
        <taxon>Bacillaceae</taxon>
        <taxon>Terrilactibacillus</taxon>
    </lineage>
</organism>
<dbReference type="InterPro" id="IPR014194">
    <property type="entry name" value="Spore_III_AE"/>
</dbReference>
<keyword evidence="1" id="KW-0472">Membrane</keyword>
<dbReference type="NCBIfam" id="TIGR02829">
    <property type="entry name" value="spore_III_AE"/>
    <property type="match status" value="1"/>
</dbReference>
<feature type="transmembrane region" description="Helical" evidence="1">
    <location>
        <begin position="366"/>
        <end position="388"/>
    </location>
</feature>
<evidence type="ECO:0000256" key="1">
    <source>
        <dbReference type="SAM" id="Phobius"/>
    </source>
</evidence>
<gene>
    <name evidence="2" type="primary">spoIIIAE</name>
    <name evidence="2" type="ORF">GMB86_11750</name>
</gene>
<reference evidence="2 3" key="1">
    <citation type="submission" date="2019-11" db="EMBL/GenBank/DDBJ databases">
        <title>Terrilactibacillus tamarindus sp. nov. BCM23-1 isolated from bark of Tamarindus indica.</title>
        <authorList>
            <person name="Kingkaew E."/>
            <person name="Tanasupawat S."/>
        </authorList>
    </citation>
    <scope>NUCLEOTIDE SEQUENCE [LARGE SCALE GENOMIC DNA]</scope>
    <source>
        <strain evidence="2 3">BCM23-1</strain>
    </source>
</reference>
<dbReference type="EMBL" id="WNHB01000019">
    <property type="protein sequence ID" value="MTT32680.1"/>
    <property type="molecule type" value="Genomic_DNA"/>
</dbReference>
<keyword evidence="3" id="KW-1185">Reference proteome</keyword>
<dbReference type="Proteomes" id="UP000440978">
    <property type="component" value="Unassembled WGS sequence"/>
</dbReference>
<feature type="transmembrane region" description="Helical" evidence="1">
    <location>
        <begin position="318"/>
        <end position="346"/>
    </location>
</feature>
<evidence type="ECO:0000313" key="3">
    <source>
        <dbReference type="Proteomes" id="UP000440978"/>
    </source>
</evidence>
<keyword evidence="1" id="KW-1133">Transmembrane helix</keyword>
<feature type="transmembrane region" description="Helical" evidence="1">
    <location>
        <begin position="108"/>
        <end position="125"/>
    </location>
</feature>
<dbReference type="Pfam" id="PF09546">
    <property type="entry name" value="Spore_III_AE"/>
    <property type="match status" value="1"/>
</dbReference>
<feature type="transmembrane region" description="Helical" evidence="1">
    <location>
        <begin position="207"/>
        <end position="226"/>
    </location>
</feature>
<protein>
    <submittedName>
        <fullName evidence="2">Stage III sporulation protein AE</fullName>
    </submittedName>
</protein>
<feature type="transmembrane region" description="Helical" evidence="1">
    <location>
        <begin position="137"/>
        <end position="158"/>
    </location>
</feature>
<dbReference type="AlphaFoldDB" id="A0A6N8CSK4"/>